<dbReference type="Proteomes" id="UP000550729">
    <property type="component" value="Unassembled WGS sequence"/>
</dbReference>
<keyword evidence="2" id="KW-1185">Reference proteome</keyword>
<accession>A0A848KVD1</accession>
<proteinExistence type="predicted"/>
<comment type="caution">
    <text evidence="1">The sequence shown here is derived from an EMBL/GenBank/DDBJ whole genome shotgun (WGS) entry which is preliminary data.</text>
</comment>
<dbReference type="AlphaFoldDB" id="A0A848KVD1"/>
<evidence type="ECO:0000313" key="2">
    <source>
        <dbReference type="Proteomes" id="UP000550729"/>
    </source>
</evidence>
<sequence>MPTTCWPSIRGLAMRLTKVDSCGAPIVGPKSTIESDGYVSAKVTLEYEDGESTNQKNAAGKLCVVDQAPAQLKNASVELAFCGVNPDLLVMTTGQDLVVDEAGNGVGVSIGDPTFDAFWALEMWSDVPGAACGAGARPFGYFLLPFFTAAKLGDFTIEEKLANFSVTATTKRGNGWGVGPYDVTLQPAVAPALPAPGPLLTALSADKHLHMQEVKVPPPTTLECAAKALAA</sequence>
<organism evidence="1 2">
    <name type="scientific">Gordonia asplenii</name>
    <dbReference type="NCBI Taxonomy" id="2725283"/>
    <lineage>
        <taxon>Bacteria</taxon>
        <taxon>Bacillati</taxon>
        <taxon>Actinomycetota</taxon>
        <taxon>Actinomycetes</taxon>
        <taxon>Mycobacteriales</taxon>
        <taxon>Gordoniaceae</taxon>
        <taxon>Gordonia</taxon>
    </lineage>
</organism>
<dbReference type="RefSeq" id="WP_170193331.1">
    <property type="nucleotide sequence ID" value="NZ_JABBNB010000005.1"/>
</dbReference>
<gene>
    <name evidence="1" type="ORF">HH308_06310</name>
</gene>
<name>A0A848KVD1_9ACTN</name>
<reference evidence="1 2" key="1">
    <citation type="submission" date="2020-04" db="EMBL/GenBank/DDBJ databases">
        <title>Gordonia sp. nov. TBRC 11910.</title>
        <authorList>
            <person name="Suriyachadkun C."/>
        </authorList>
    </citation>
    <scope>NUCLEOTIDE SEQUENCE [LARGE SCALE GENOMIC DNA]</scope>
    <source>
        <strain evidence="1 2">TBRC 11910</strain>
    </source>
</reference>
<dbReference type="EMBL" id="JABBNB010000005">
    <property type="protein sequence ID" value="NMO00825.1"/>
    <property type="molecule type" value="Genomic_DNA"/>
</dbReference>
<evidence type="ECO:0000313" key="1">
    <source>
        <dbReference type="EMBL" id="NMO00825.1"/>
    </source>
</evidence>
<protein>
    <submittedName>
        <fullName evidence="1">Uncharacterized protein</fullName>
    </submittedName>
</protein>